<organism evidence="1 2">
    <name type="scientific">Botryotinia fuckeliana (strain T4)</name>
    <name type="common">Noble rot fungus</name>
    <name type="synonym">Botrytis cinerea</name>
    <dbReference type="NCBI Taxonomy" id="999810"/>
    <lineage>
        <taxon>Eukaryota</taxon>
        <taxon>Fungi</taxon>
        <taxon>Dikarya</taxon>
        <taxon>Ascomycota</taxon>
        <taxon>Pezizomycotina</taxon>
        <taxon>Leotiomycetes</taxon>
        <taxon>Helotiales</taxon>
        <taxon>Sclerotiniaceae</taxon>
        <taxon>Botrytis</taxon>
    </lineage>
</organism>
<proteinExistence type="predicted"/>
<evidence type="ECO:0000313" key="1">
    <source>
        <dbReference type="EMBL" id="CCD54723.1"/>
    </source>
</evidence>
<dbReference type="Proteomes" id="UP000008177">
    <property type="component" value="Unplaced contigs"/>
</dbReference>
<gene>
    <name evidence="1" type="ORF">BofuT4_P127710.1</name>
</gene>
<dbReference type="AlphaFoldDB" id="G2YSX5"/>
<evidence type="ECO:0000313" key="2">
    <source>
        <dbReference type="Proteomes" id="UP000008177"/>
    </source>
</evidence>
<protein>
    <submittedName>
        <fullName evidence="1">Uncharacterized protein</fullName>
    </submittedName>
</protein>
<accession>G2YSX5</accession>
<name>G2YSX5_BOTF4</name>
<reference evidence="2" key="1">
    <citation type="journal article" date="2011" name="PLoS Genet.">
        <title>Genomic analysis of the necrotrophic fungal pathogens Sclerotinia sclerotiorum and Botrytis cinerea.</title>
        <authorList>
            <person name="Amselem J."/>
            <person name="Cuomo C.A."/>
            <person name="van Kan J.A."/>
            <person name="Viaud M."/>
            <person name="Benito E.P."/>
            <person name="Couloux A."/>
            <person name="Coutinho P.M."/>
            <person name="de Vries R.P."/>
            <person name="Dyer P.S."/>
            <person name="Fillinger S."/>
            <person name="Fournier E."/>
            <person name="Gout L."/>
            <person name="Hahn M."/>
            <person name="Kohn L."/>
            <person name="Lapalu N."/>
            <person name="Plummer K.M."/>
            <person name="Pradier J.M."/>
            <person name="Quevillon E."/>
            <person name="Sharon A."/>
            <person name="Simon A."/>
            <person name="ten Have A."/>
            <person name="Tudzynski B."/>
            <person name="Tudzynski P."/>
            <person name="Wincker P."/>
            <person name="Andrew M."/>
            <person name="Anthouard V."/>
            <person name="Beever R.E."/>
            <person name="Beffa R."/>
            <person name="Benoit I."/>
            <person name="Bouzid O."/>
            <person name="Brault B."/>
            <person name="Chen Z."/>
            <person name="Choquer M."/>
            <person name="Collemare J."/>
            <person name="Cotton P."/>
            <person name="Danchin E.G."/>
            <person name="Da Silva C."/>
            <person name="Gautier A."/>
            <person name="Giraud C."/>
            <person name="Giraud T."/>
            <person name="Gonzalez C."/>
            <person name="Grossetete S."/>
            <person name="Guldener U."/>
            <person name="Henrissat B."/>
            <person name="Howlett B.J."/>
            <person name="Kodira C."/>
            <person name="Kretschmer M."/>
            <person name="Lappartient A."/>
            <person name="Leroch M."/>
            <person name="Levis C."/>
            <person name="Mauceli E."/>
            <person name="Neuveglise C."/>
            <person name="Oeser B."/>
            <person name="Pearson M."/>
            <person name="Poulain J."/>
            <person name="Poussereau N."/>
            <person name="Quesneville H."/>
            <person name="Rascle C."/>
            <person name="Schumacher J."/>
            <person name="Segurens B."/>
            <person name="Sexton A."/>
            <person name="Silva E."/>
            <person name="Sirven C."/>
            <person name="Soanes D.M."/>
            <person name="Talbot N.J."/>
            <person name="Templeton M."/>
            <person name="Yandava C."/>
            <person name="Yarden O."/>
            <person name="Zeng Q."/>
            <person name="Rollins J.A."/>
            <person name="Lebrun M.H."/>
            <person name="Dickman M."/>
        </authorList>
    </citation>
    <scope>NUCLEOTIDE SEQUENCE [LARGE SCALE GENOMIC DNA]</scope>
    <source>
        <strain evidence="2">T4</strain>
    </source>
</reference>
<dbReference type="InParanoid" id="G2YSX5"/>
<sequence length="288" mass="33419">MCVRYMHFEASAQKERQDVKSFFTSVITAYQYLTYRILHSRGAYLGTSMLIQTEARSHSHSHYHNHVRYVKQRTRSFSFSQHSHTDPIAAPTIHSRLYYYGEGPKEQIHYDCVLILEAQYGEKQHTICTYGSRIEFVVNLHSSIQGPNPSTPYDLQHRPWVVLVSARDRHKILDKFSTTHRLFQLFCFEGMLQRSCEHKRFIFSEVIDVSIQSIVQFFDADSESLIPCLSNQLCKSNDTASLLRDSLAIPTKVAVLKNVFQRFSKHPLRLNTTGLTNYSLSENQPHLL</sequence>
<dbReference type="EMBL" id="FQ790351">
    <property type="protein sequence ID" value="CCD54723.1"/>
    <property type="molecule type" value="Genomic_DNA"/>
</dbReference>
<dbReference type="HOGENOM" id="CLU_966408_0_0_1"/>